<dbReference type="EMBL" id="VCKX01000036">
    <property type="protein sequence ID" value="TMR35195.1"/>
    <property type="molecule type" value="Genomic_DNA"/>
</dbReference>
<feature type="region of interest" description="Disordered" evidence="1">
    <location>
        <begin position="1"/>
        <end position="188"/>
    </location>
</feature>
<protein>
    <submittedName>
        <fullName evidence="2">Uncharacterized protein</fullName>
    </submittedName>
</protein>
<comment type="caution">
    <text evidence="2">The sequence shown here is derived from an EMBL/GenBank/DDBJ whole genome shotgun (WGS) entry which is preliminary data.</text>
</comment>
<reference evidence="2 3" key="1">
    <citation type="submission" date="2019-05" db="EMBL/GenBank/DDBJ databases">
        <title>Draft genome sequence of Nonomuraea zeae DSM 100528.</title>
        <authorList>
            <person name="Saricaoglu S."/>
            <person name="Isik K."/>
        </authorList>
    </citation>
    <scope>NUCLEOTIDE SEQUENCE [LARGE SCALE GENOMIC DNA]</scope>
    <source>
        <strain evidence="2 3">DSM 100528</strain>
    </source>
</reference>
<feature type="compositionally biased region" description="Basic and acidic residues" evidence="1">
    <location>
        <begin position="1"/>
        <end position="15"/>
    </location>
</feature>
<organism evidence="2 3">
    <name type="scientific">Nonomuraea zeae</name>
    <dbReference type="NCBI Taxonomy" id="1642303"/>
    <lineage>
        <taxon>Bacteria</taxon>
        <taxon>Bacillati</taxon>
        <taxon>Actinomycetota</taxon>
        <taxon>Actinomycetes</taxon>
        <taxon>Streptosporangiales</taxon>
        <taxon>Streptosporangiaceae</taxon>
        <taxon>Nonomuraea</taxon>
    </lineage>
</organism>
<dbReference type="AlphaFoldDB" id="A0A5S4GQG0"/>
<gene>
    <name evidence="2" type="ORF">ETD85_14440</name>
</gene>
<feature type="compositionally biased region" description="Basic and acidic residues" evidence="1">
    <location>
        <begin position="23"/>
        <end position="81"/>
    </location>
</feature>
<sequence>MGSDELKVPSQRADRIEEEDERDREPGREGDEFPRTDLAAHERDRDEHDELTAHERDGHNDLAGHDRDALDGRDEFDDRMPGRTGPLADDHAPVPGGALPDDDEFARSERPTEELPPGERTPGDYDDEPGRQTPRAGDEHATPLPGAVTVSDDDSPYRDPYATTGGDMLTDAQPDPAHTPAAADEVPAHAAPQDVFLFDQDPVEVQARWRELQASFVDDPGESVQQADGLVSEVVESLTSTLTSRTSALRDRWKDAETSDTEELRLALRDYRSVLERLLALSSKSPQQFQR</sequence>
<dbReference type="Proteomes" id="UP000306628">
    <property type="component" value="Unassembled WGS sequence"/>
</dbReference>
<evidence type="ECO:0000313" key="2">
    <source>
        <dbReference type="EMBL" id="TMR35195.1"/>
    </source>
</evidence>
<accession>A0A5S4GQG0</accession>
<proteinExistence type="predicted"/>
<dbReference type="RefSeq" id="WP_138690203.1">
    <property type="nucleotide sequence ID" value="NZ_JBHSAZ010000089.1"/>
</dbReference>
<evidence type="ECO:0000256" key="1">
    <source>
        <dbReference type="SAM" id="MobiDB-lite"/>
    </source>
</evidence>
<evidence type="ECO:0000313" key="3">
    <source>
        <dbReference type="Proteomes" id="UP000306628"/>
    </source>
</evidence>
<dbReference type="OrthoDB" id="123178at2"/>
<keyword evidence="3" id="KW-1185">Reference proteome</keyword>
<name>A0A5S4GQG0_9ACTN</name>